<protein>
    <submittedName>
        <fullName evidence="2">CinA family protein</fullName>
    </submittedName>
</protein>
<dbReference type="InterPro" id="IPR008136">
    <property type="entry name" value="CinA_C"/>
</dbReference>
<gene>
    <name evidence="2" type="ORF">OSH07_04795</name>
</gene>
<accession>A0A9X3IK68</accession>
<evidence type="ECO:0000313" key="2">
    <source>
        <dbReference type="EMBL" id="MCX5568502.1"/>
    </source>
</evidence>
<dbReference type="SUPFAM" id="SSF142433">
    <property type="entry name" value="CinA-like"/>
    <property type="match status" value="1"/>
</dbReference>
<dbReference type="Proteomes" id="UP001144805">
    <property type="component" value="Unassembled WGS sequence"/>
</dbReference>
<dbReference type="NCBIfam" id="TIGR00199">
    <property type="entry name" value="PncC_domain"/>
    <property type="match status" value="1"/>
</dbReference>
<dbReference type="AlphaFoldDB" id="A0A9X3IK68"/>
<dbReference type="InterPro" id="IPR036653">
    <property type="entry name" value="CinA-like_C"/>
</dbReference>
<evidence type="ECO:0000313" key="3">
    <source>
        <dbReference type="Proteomes" id="UP001144805"/>
    </source>
</evidence>
<feature type="domain" description="CinA C-terminal" evidence="1">
    <location>
        <begin position="12"/>
        <end position="162"/>
    </location>
</feature>
<dbReference type="EMBL" id="JAPKNK010000002">
    <property type="protein sequence ID" value="MCX5568502.1"/>
    <property type="molecule type" value="Genomic_DNA"/>
</dbReference>
<dbReference type="Pfam" id="PF02464">
    <property type="entry name" value="CinA"/>
    <property type="match status" value="1"/>
</dbReference>
<keyword evidence="3" id="KW-1185">Reference proteome</keyword>
<dbReference type="RefSeq" id="WP_266337483.1">
    <property type="nucleotide sequence ID" value="NZ_JAPKNK010000002.1"/>
</dbReference>
<proteinExistence type="predicted"/>
<evidence type="ECO:0000259" key="1">
    <source>
        <dbReference type="Pfam" id="PF02464"/>
    </source>
</evidence>
<organism evidence="2 3">
    <name type="scientific">Kaistia nematophila</name>
    <dbReference type="NCBI Taxonomy" id="2994654"/>
    <lineage>
        <taxon>Bacteria</taxon>
        <taxon>Pseudomonadati</taxon>
        <taxon>Pseudomonadota</taxon>
        <taxon>Alphaproteobacteria</taxon>
        <taxon>Hyphomicrobiales</taxon>
        <taxon>Kaistiaceae</taxon>
        <taxon>Kaistia</taxon>
    </lineage>
</organism>
<dbReference type="Gene3D" id="3.90.950.20">
    <property type="entry name" value="CinA-like"/>
    <property type="match status" value="1"/>
</dbReference>
<comment type="caution">
    <text evidence="2">The sequence shown here is derived from an EMBL/GenBank/DDBJ whole genome shotgun (WGS) entry which is preliminary data.</text>
</comment>
<name>A0A9X3IK68_9HYPH</name>
<sequence>MTDLTPLQGDAQALIELCIARGLKIATAESCTGGLIAGALTEISGSSAVVDRGFVTYSNAAKAEMLGVPKELIERVGAVSQEVALAMAAGALAKSGADLAVAVTGIAGPTGGSAEKPVGLVHFGVMLRGAPARHAVRVFADRDRSGVRFATVVEALKLLRETAAQEA</sequence>
<reference evidence="2" key="1">
    <citation type="submission" date="2022-11" db="EMBL/GenBank/DDBJ databases">
        <title>Biodiversity and phylogenetic relationships of bacteria.</title>
        <authorList>
            <person name="Machado R.A.R."/>
            <person name="Bhat A."/>
            <person name="Loulou A."/>
            <person name="Kallel S."/>
        </authorList>
    </citation>
    <scope>NUCLEOTIDE SEQUENCE</scope>
    <source>
        <strain evidence="2">K-TC2</strain>
    </source>
</reference>